<sequence length="184" mass="21316">MFMEIRCCLCLEGTRIIFEDDYGHDPSSAYKCFQGTVHVKRAAFYVAVSALILCLFSTVCMFFGVYSVHLWLDIFLIIMNAVVSICVLIGLYYDNPAYLIPFIVCEIGQCVGFFLLATYTLYYTIVIKKQRFYQKFDQVLMVVSIYLGILVCAQATWVTNRCYHYLRSRRLRPNCGDITHSFWG</sequence>
<protein>
    <submittedName>
        <fullName evidence="1">Uncharacterized protein</fullName>
    </submittedName>
</protein>
<gene>
    <name evidence="1" type="primary">Acey_s0122.g1063</name>
    <name evidence="1" type="synonym">Acey-T03G11.9</name>
    <name evidence="1" type="ORF">Y032_0122g1063</name>
</gene>
<accession>A0A016T9X0</accession>
<name>A0A016T9X0_9BILA</name>
<keyword evidence="2" id="KW-1185">Reference proteome</keyword>
<reference evidence="2" key="1">
    <citation type="journal article" date="2015" name="Nat. Genet.">
        <title>The genome and transcriptome of the zoonotic hookworm Ancylostoma ceylanicum identify infection-specific gene families.</title>
        <authorList>
            <person name="Schwarz E.M."/>
            <person name="Hu Y."/>
            <person name="Antoshechkin I."/>
            <person name="Miller M.M."/>
            <person name="Sternberg P.W."/>
            <person name="Aroian R.V."/>
        </authorList>
    </citation>
    <scope>NUCLEOTIDE SEQUENCE</scope>
    <source>
        <strain evidence="2">HY135</strain>
    </source>
</reference>
<organism evidence="1 2">
    <name type="scientific">Ancylostoma ceylanicum</name>
    <dbReference type="NCBI Taxonomy" id="53326"/>
    <lineage>
        <taxon>Eukaryota</taxon>
        <taxon>Metazoa</taxon>
        <taxon>Ecdysozoa</taxon>
        <taxon>Nematoda</taxon>
        <taxon>Chromadorea</taxon>
        <taxon>Rhabditida</taxon>
        <taxon>Rhabditina</taxon>
        <taxon>Rhabditomorpha</taxon>
        <taxon>Strongyloidea</taxon>
        <taxon>Ancylostomatidae</taxon>
        <taxon>Ancylostomatinae</taxon>
        <taxon>Ancylostoma</taxon>
    </lineage>
</organism>
<dbReference type="Proteomes" id="UP000024635">
    <property type="component" value="Unassembled WGS sequence"/>
</dbReference>
<proteinExistence type="predicted"/>
<dbReference type="EMBL" id="JARK01001458">
    <property type="protein sequence ID" value="EYB99467.1"/>
    <property type="molecule type" value="Genomic_DNA"/>
</dbReference>
<dbReference type="OrthoDB" id="8173727at2759"/>
<dbReference type="AlphaFoldDB" id="A0A016T9X0"/>
<evidence type="ECO:0000313" key="2">
    <source>
        <dbReference type="Proteomes" id="UP000024635"/>
    </source>
</evidence>
<evidence type="ECO:0000313" key="1">
    <source>
        <dbReference type="EMBL" id="EYB99467.1"/>
    </source>
</evidence>
<comment type="caution">
    <text evidence="1">The sequence shown here is derived from an EMBL/GenBank/DDBJ whole genome shotgun (WGS) entry which is preliminary data.</text>
</comment>